<dbReference type="PANTHER" id="PTHR37171:SF1">
    <property type="entry name" value="SERINE_THREONINE-PROTEIN KINASE YRZF-RELATED"/>
    <property type="match status" value="1"/>
</dbReference>
<gene>
    <name evidence="2" type="ORF">BGZ96_003902</name>
</gene>
<feature type="non-terminal residue" evidence="2">
    <location>
        <position position="144"/>
    </location>
</feature>
<comment type="caution">
    <text evidence="2">The sequence shown here is derived from an EMBL/GenBank/DDBJ whole genome shotgun (WGS) entry which is preliminary data.</text>
</comment>
<evidence type="ECO:0000259" key="1">
    <source>
        <dbReference type="PROSITE" id="PS50011"/>
    </source>
</evidence>
<name>A0ABQ7JIM4_9FUNG</name>
<dbReference type="InterPro" id="IPR008266">
    <property type="entry name" value="Tyr_kinase_AS"/>
</dbReference>
<dbReference type="PROSITE" id="PS50011">
    <property type="entry name" value="PROTEIN_KINASE_DOM"/>
    <property type="match status" value="1"/>
</dbReference>
<reference evidence="2 3" key="1">
    <citation type="journal article" date="2020" name="Fungal Divers.">
        <title>Resolving the Mortierellaceae phylogeny through synthesis of multi-gene phylogenetics and phylogenomics.</title>
        <authorList>
            <person name="Vandepol N."/>
            <person name="Liber J."/>
            <person name="Desiro A."/>
            <person name="Na H."/>
            <person name="Kennedy M."/>
            <person name="Barry K."/>
            <person name="Grigoriev I.V."/>
            <person name="Miller A.N."/>
            <person name="O'Donnell K."/>
            <person name="Stajich J.E."/>
            <person name="Bonito G."/>
        </authorList>
    </citation>
    <scope>NUCLEOTIDE SEQUENCE [LARGE SCALE GENOMIC DNA]</scope>
    <source>
        <strain evidence="2 3">AD045</strain>
    </source>
</reference>
<dbReference type="Gene3D" id="1.10.510.10">
    <property type="entry name" value="Transferase(Phosphotransferase) domain 1"/>
    <property type="match status" value="1"/>
</dbReference>
<dbReference type="InterPro" id="IPR052396">
    <property type="entry name" value="Meiotic_Drive_Suppr_Kinase"/>
</dbReference>
<dbReference type="SUPFAM" id="SSF56112">
    <property type="entry name" value="Protein kinase-like (PK-like)"/>
    <property type="match status" value="1"/>
</dbReference>
<dbReference type="InterPro" id="IPR000719">
    <property type="entry name" value="Prot_kinase_dom"/>
</dbReference>
<accession>A0ABQ7JIM4</accession>
<keyword evidence="3" id="KW-1185">Reference proteome</keyword>
<dbReference type="InterPro" id="IPR011009">
    <property type="entry name" value="Kinase-like_dom_sf"/>
</dbReference>
<dbReference type="Pfam" id="PF00069">
    <property type="entry name" value="Pkinase"/>
    <property type="match status" value="1"/>
</dbReference>
<dbReference type="Proteomes" id="UP001194696">
    <property type="component" value="Unassembled WGS sequence"/>
</dbReference>
<evidence type="ECO:0000313" key="2">
    <source>
        <dbReference type="EMBL" id="KAG0275158.1"/>
    </source>
</evidence>
<protein>
    <recommendedName>
        <fullName evidence="1">Protein kinase domain-containing protein</fullName>
    </recommendedName>
</protein>
<dbReference type="EMBL" id="JAAAIM010001893">
    <property type="protein sequence ID" value="KAG0275158.1"/>
    <property type="molecule type" value="Genomic_DNA"/>
</dbReference>
<sequence length="144" mass="16628">MYNNAGAQTYKALWQSCNTVKKCDIWNQPPVVKDLEHKATVYQYLEKLQGTFIPRLKMALMSNGLEVVLVTDFRGHIISQECLKDSDKETIRGALSAIHRLRVLHRDIRSQNILVERNGSTKRFVIINFGRSELTANKRKLQQE</sequence>
<organism evidence="2 3">
    <name type="scientific">Linnemannia gamsii</name>
    <dbReference type="NCBI Taxonomy" id="64522"/>
    <lineage>
        <taxon>Eukaryota</taxon>
        <taxon>Fungi</taxon>
        <taxon>Fungi incertae sedis</taxon>
        <taxon>Mucoromycota</taxon>
        <taxon>Mortierellomycotina</taxon>
        <taxon>Mortierellomycetes</taxon>
        <taxon>Mortierellales</taxon>
        <taxon>Mortierellaceae</taxon>
        <taxon>Linnemannia</taxon>
    </lineage>
</organism>
<evidence type="ECO:0000313" key="3">
    <source>
        <dbReference type="Proteomes" id="UP001194696"/>
    </source>
</evidence>
<dbReference type="PANTHER" id="PTHR37171">
    <property type="entry name" value="SERINE/THREONINE-PROTEIN KINASE YRZF-RELATED"/>
    <property type="match status" value="1"/>
</dbReference>
<feature type="domain" description="Protein kinase" evidence="1">
    <location>
        <begin position="1"/>
        <end position="144"/>
    </location>
</feature>
<dbReference type="PROSITE" id="PS00109">
    <property type="entry name" value="PROTEIN_KINASE_TYR"/>
    <property type="match status" value="1"/>
</dbReference>
<proteinExistence type="predicted"/>